<reference evidence="1" key="1">
    <citation type="submission" date="2014-11" db="EMBL/GenBank/DDBJ databases">
        <authorList>
            <person name="Amaro Gonzalez C."/>
        </authorList>
    </citation>
    <scope>NUCLEOTIDE SEQUENCE</scope>
</reference>
<organism evidence="1">
    <name type="scientific">Anguilla anguilla</name>
    <name type="common">European freshwater eel</name>
    <name type="synonym">Muraena anguilla</name>
    <dbReference type="NCBI Taxonomy" id="7936"/>
    <lineage>
        <taxon>Eukaryota</taxon>
        <taxon>Metazoa</taxon>
        <taxon>Chordata</taxon>
        <taxon>Craniata</taxon>
        <taxon>Vertebrata</taxon>
        <taxon>Euteleostomi</taxon>
        <taxon>Actinopterygii</taxon>
        <taxon>Neopterygii</taxon>
        <taxon>Teleostei</taxon>
        <taxon>Anguilliformes</taxon>
        <taxon>Anguillidae</taxon>
        <taxon>Anguilla</taxon>
    </lineage>
</organism>
<accession>A0A0E9QAB7</accession>
<reference evidence="1" key="2">
    <citation type="journal article" date="2015" name="Fish Shellfish Immunol.">
        <title>Early steps in the European eel (Anguilla anguilla)-Vibrio vulnificus interaction in the gills: Role of the RtxA13 toxin.</title>
        <authorList>
            <person name="Callol A."/>
            <person name="Pajuelo D."/>
            <person name="Ebbesson L."/>
            <person name="Teles M."/>
            <person name="MacKenzie S."/>
            <person name="Amaro C."/>
        </authorList>
    </citation>
    <scope>NUCLEOTIDE SEQUENCE</scope>
</reference>
<proteinExistence type="predicted"/>
<name>A0A0E9QAB7_ANGAN</name>
<dbReference type="AlphaFoldDB" id="A0A0E9QAB7"/>
<protein>
    <submittedName>
        <fullName evidence="1">Uncharacterized protein</fullName>
    </submittedName>
</protein>
<sequence>MSRRRISFRGRLIFWYESISAQDWQLLMPMSTRAMMSGLKKIYIYFY</sequence>
<evidence type="ECO:0000313" key="1">
    <source>
        <dbReference type="EMBL" id="JAH13801.1"/>
    </source>
</evidence>
<dbReference type="EMBL" id="GBXM01094776">
    <property type="protein sequence ID" value="JAH13801.1"/>
    <property type="molecule type" value="Transcribed_RNA"/>
</dbReference>